<feature type="region of interest" description="Disordered" evidence="3">
    <location>
        <begin position="217"/>
        <end position="361"/>
    </location>
</feature>
<feature type="compositionally biased region" description="Basic and acidic residues" evidence="3">
    <location>
        <begin position="225"/>
        <end position="243"/>
    </location>
</feature>
<proteinExistence type="inferred from homology"/>
<comment type="caution">
    <text evidence="4">The sequence shown here is derived from an EMBL/GenBank/DDBJ whole genome shotgun (WGS) entry which is preliminary data.</text>
</comment>
<evidence type="ECO:0000313" key="4">
    <source>
        <dbReference type="EMBL" id="TRM65075.1"/>
    </source>
</evidence>
<dbReference type="GO" id="GO:0006334">
    <property type="term" value="P:nucleosome assembly"/>
    <property type="evidence" value="ECO:0007669"/>
    <property type="project" value="TreeGrafter"/>
</dbReference>
<feature type="compositionally biased region" description="Basic and acidic residues" evidence="3">
    <location>
        <begin position="373"/>
        <end position="398"/>
    </location>
</feature>
<keyword evidence="2" id="KW-0175">Coiled coil</keyword>
<feature type="compositionally biased region" description="Basic and acidic residues" evidence="3">
    <location>
        <begin position="31"/>
        <end position="94"/>
    </location>
</feature>
<dbReference type="SMART" id="SM00784">
    <property type="entry name" value="SPT2"/>
    <property type="match status" value="1"/>
</dbReference>
<dbReference type="GO" id="GO:0006360">
    <property type="term" value="P:transcription by RNA polymerase I"/>
    <property type="evidence" value="ECO:0007669"/>
    <property type="project" value="TreeGrafter"/>
</dbReference>
<evidence type="ECO:0008006" key="6">
    <source>
        <dbReference type="Google" id="ProtNLM"/>
    </source>
</evidence>
<keyword evidence="5" id="KW-1185">Reference proteome</keyword>
<dbReference type="PANTHER" id="PTHR22691:SF8">
    <property type="entry name" value="PROTEIN SPT2 HOMOLOG"/>
    <property type="match status" value="1"/>
</dbReference>
<dbReference type="GO" id="GO:0042393">
    <property type="term" value="F:histone binding"/>
    <property type="evidence" value="ECO:0007669"/>
    <property type="project" value="TreeGrafter"/>
</dbReference>
<dbReference type="Proteomes" id="UP000320762">
    <property type="component" value="Unassembled WGS sequence"/>
</dbReference>
<feature type="region of interest" description="Disordered" evidence="3">
    <location>
        <begin position="373"/>
        <end position="410"/>
    </location>
</feature>
<dbReference type="PANTHER" id="PTHR22691">
    <property type="entry name" value="YEAST SPT2-RELATED"/>
    <property type="match status" value="1"/>
</dbReference>
<dbReference type="GO" id="GO:0003677">
    <property type="term" value="F:DNA binding"/>
    <property type="evidence" value="ECO:0007669"/>
    <property type="project" value="TreeGrafter"/>
</dbReference>
<gene>
    <name evidence="4" type="ORF">BD626DRAFT_547342</name>
</gene>
<evidence type="ECO:0000313" key="5">
    <source>
        <dbReference type="Proteomes" id="UP000320762"/>
    </source>
</evidence>
<name>A0A550CJT9_9AGAR</name>
<feature type="compositionally biased region" description="Basic residues" evidence="3">
    <location>
        <begin position="97"/>
        <end position="108"/>
    </location>
</feature>
<dbReference type="InterPro" id="IPR013256">
    <property type="entry name" value="Chromatin_SPT2"/>
</dbReference>
<dbReference type="STRING" id="97359.A0A550CJT9"/>
<dbReference type="Pfam" id="PF08243">
    <property type="entry name" value="SPT2"/>
    <property type="match status" value="1"/>
</dbReference>
<evidence type="ECO:0000256" key="1">
    <source>
        <dbReference type="ARBA" id="ARBA00006461"/>
    </source>
</evidence>
<sequence length="410" mass="47079">MTSFADLLQLANTQTQQAESQVQAVLKERKRKEAERRKQQEERDRKERELEKARIQRKLEEDRREQERIKRREEEQRAKEAARLKREEEAREQALHGLKKAPPAHKKNRFLEEDEAHASTSRSSSVPLTREEKRERKIQAELRRAFALPKSAKRAGGYSKYGARLPGGAMDIIDNGDQAGAPGMSTKQRLLSGPIGLTKLNQNKRDTRTTAEIIEAHQQQAHALNGEEARHFDDWFGNKKESRSPSAAGTPARPALPSFKKSTSSSLPSQPSGKSAMSSSKPRPSQPKPSTSSVARISKSTKRPRSLTPSDYDSEEDYPKPRKRRPLDEDEKAKKLSQEIWGLFGKNRDRYVGQDVESDDDMEADAMALEREEKRSMRLARQEDIEAAEQERRHEEEKRRRRMKEKRGKV</sequence>
<evidence type="ECO:0000256" key="3">
    <source>
        <dbReference type="SAM" id="MobiDB-lite"/>
    </source>
</evidence>
<reference evidence="4 5" key="1">
    <citation type="journal article" date="2019" name="New Phytol.">
        <title>Comparative genomics reveals unique wood-decay strategies and fruiting body development in the Schizophyllaceae.</title>
        <authorList>
            <person name="Almasi E."/>
            <person name="Sahu N."/>
            <person name="Krizsan K."/>
            <person name="Balint B."/>
            <person name="Kovacs G.M."/>
            <person name="Kiss B."/>
            <person name="Cseklye J."/>
            <person name="Drula E."/>
            <person name="Henrissat B."/>
            <person name="Nagy I."/>
            <person name="Chovatia M."/>
            <person name="Adam C."/>
            <person name="LaButti K."/>
            <person name="Lipzen A."/>
            <person name="Riley R."/>
            <person name="Grigoriev I.V."/>
            <person name="Nagy L.G."/>
        </authorList>
    </citation>
    <scope>NUCLEOTIDE SEQUENCE [LARGE SCALE GENOMIC DNA]</scope>
    <source>
        <strain evidence="4 5">NL-1724</strain>
    </source>
</reference>
<feature type="region of interest" description="Disordered" evidence="3">
    <location>
        <begin position="174"/>
        <end position="204"/>
    </location>
</feature>
<dbReference type="AlphaFoldDB" id="A0A550CJT9"/>
<feature type="compositionally biased region" description="Low complexity" evidence="3">
    <location>
        <begin position="257"/>
        <end position="293"/>
    </location>
</feature>
<feature type="compositionally biased region" description="Low complexity" evidence="3">
    <location>
        <begin position="7"/>
        <end position="18"/>
    </location>
</feature>
<dbReference type="GO" id="GO:0005730">
    <property type="term" value="C:nucleolus"/>
    <property type="evidence" value="ECO:0007669"/>
    <property type="project" value="TreeGrafter"/>
</dbReference>
<feature type="region of interest" description="Disordered" evidence="3">
    <location>
        <begin position="1"/>
        <end position="136"/>
    </location>
</feature>
<feature type="compositionally biased region" description="Basic residues" evidence="3">
    <location>
        <begin position="399"/>
        <end position="410"/>
    </location>
</feature>
<comment type="similarity">
    <text evidence="1">Belongs to the SPT2 family.</text>
</comment>
<protein>
    <recommendedName>
        <fullName evidence="6">SPT2 chromatin protein-domain-containing protein</fullName>
    </recommendedName>
</protein>
<organism evidence="4 5">
    <name type="scientific">Schizophyllum amplum</name>
    <dbReference type="NCBI Taxonomy" id="97359"/>
    <lineage>
        <taxon>Eukaryota</taxon>
        <taxon>Fungi</taxon>
        <taxon>Dikarya</taxon>
        <taxon>Basidiomycota</taxon>
        <taxon>Agaricomycotina</taxon>
        <taxon>Agaricomycetes</taxon>
        <taxon>Agaricomycetidae</taxon>
        <taxon>Agaricales</taxon>
        <taxon>Schizophyllaceae</taxon>
        <taxon>Schizophyllum</taxon>
    </lineage>
</organism>
<evidence type="ECO:0000256" key="2">
    <source>
        <dbReference type="ARBA" id="ARBA00023054"/>
    </source>
</evidence>
<accession>A0A550CJT9</accession>
<dbReference type="EMBL" id="VDMD01000006">
    <property type="protein sequence ID" value="TRM65075.1"/>
    <property type="molecule type" value="Genomic_DNA"/>
</dbReference>
<feature type="compositionally biased region" description="Polar residues" evidence="3">
    <location>
        <begin position="118"/>
        <end position="127"/>
    </location>
</feature>
<dbReference type="OrthoDB" id="6259853at2759"/>